<dbReference type="InterPro" id="IPR036390">
    <property type="entry name" value="WH_DNA-bd_sf"/>
</dbReference>
<evidence type="ECO:0000313" key="2">
    <source>
        <dbReference type="Proteomes" id="UP000269396"/>
    </source>
</evidence>
<dbReference type="Gene3D" id="1.10.10.580">
    <property type="entry name" value="Structural maintenance of chromosome 1. Chain E"/>
    <property type="match status" value="1"/>
</dbReference>
<organism evidence="1 2">
    <name type="scientific">Schistosoma mattheei</name>
    <dbReference type="NCBI Taxonomy" id="31246"/>
    <lineage>
        <taxon>Eukaryota</taxon>
        <taxon>Metazoa</taxon>
        <taxon>Spiralia</taxon>
        <taxon>Lophotrochozoa</taxon>
        <taxon>Platyhelminthes</taxon>
        <taxon>Trematoda</taxon>
        <taxon>Digenea</taxon>
        <taxon>Strigeidida</taxon>
        <taxon>Schistosomatoidea</taxon>
        <taxon>Schistosomatidae</taxon>
        <taxon>Schistosoma</taxon>
    </lineage>
</organism>
<name>A0A183PBS2_9TREM</name>
<dbReference type="SUPFAM" id="SSF46785">
    <property type="entry name" value="Winged helix' DNA-binding domain"/>
    <property type="match status" value="1"/>
</dbReference>
<dbReference type="EMBL" id="UZAL01031828">
    <property type="protein sequence ID" value="VDP59293.1"/>
    <property type="molecule type" value="Genomic_DNA"/>
</dbReference>
<dbReference type="InterPro" id="IPR023093">
    <property type="entry name" value="ScpA-like_C"/>
</dbReference>
<dbReference type="Proteomes" id="UP000269396">
    <property type="component" value="Unassembled WGS sequence"/>
</dbReference>
<keyword evidence="2" id="KW-1185">Reference proteome</keyword>
<dbReference type="STRING" id="31246.A0A183PBS2"/>
<accession>A0A183PBS2</accession>
<evidence type="ECO:0000313" key="1">
    <source>
        <dbReference type="EMBL" id="VDP59293.1"/>
    </source>
</evidence>
<dbReference type="AlphaFoldDB" id="A0A183PBS2"/>
<protein>
    <submittedName>
        <fullName evidence="1">Uncharacterized protein</fullName>
    </submittedName>
</protein>
<dbReference type="InterPro" id="IPR006909">
    <property type="entry name" value="Rad21/Rec8_C_eu"/>
</dbReference>
<proteinExistence type="predicted"/>
<dbReference type="Pfam" id="PF04824">
    <property type="entry name" value="Rad21_Rec8"/>
    <property type="match status" value="1"/>
</dbReference>
<reference evidence="1 2" key="1">
    <citation type="submission" date="2018-11" db="EMBL/GenBank/DDBJ databases">
        <authorList>
            <consortium name="Pathogen Informatics"/>
        </authorList>
    </citation>
    <scope>NUCLEOTIDE SEQUENCE [LARGE SCALE GENOMIC DNA]</scope>
    <source>
        <strain>Denwood</strain>
        <strain evidence="2">Zambia</strain>
    </source>
</reference>
<gene>
    <name evidence="1" type="ORF">SMTD_LOCUS11808</name>
</gene>
<sequence>MQSALNQLVISVRKYGICFAPTKCKVLLQDWHDCNPVPTLDGEQIEVVEKFMYLGSCISAGGVVDMLALERELAAADNEVDNELENVFKNDGRTCDGLLSGSGFPGSEAPLSADGLPLETAEERRLEKRSKVLLRMLRVHQQQYGWDEPLTLQGLCHGNTKKQAASKFYTVLLLRKQGAVELAQEVAYSDIYISRGPNFFRLVET</sequence>